<evidence type="ECO:0000256" key="10">
    <source>
        <dbReference type="PROSITE-ProRule" id="PRU00124"/>
    </source>
</evidence>
<dbReference type="InterPro" id="IPR001314">
    <property type="entry name" value="Peptidase_S1A"/>
</dbReference>
<dbReference type="GO" id="GO:0016020">
    <property type="term" value="C:membrane"/>
    <property type="evidence" value="ECO:0007669"/>
    <property type="project" value="UniProtKB-SubCell"/>
</dbReference>
<dbReference type="SUPFAM" id="SSF49854">
    <property type="entry name" value="Spermadhesin, CUB domain"/>
    <property type="match status" value="2"/>
</dbReference>
<dbReference type="PRINTS" id="PR00722">
    <property type="entry name" value="CHYMOTRYPSIN"/>
</dbReference>
<dbReference type="EMBL" id="BAAFJT010000001">
    <property type="protein sequence ID" value="GAB0176833.1"/>
    <property type="molecule type" value="Genomic_DNA"/>
</dbReference>
<dbReference type="SUPFAM" id="SSF82671">
    <property type="entry name" value="SEA domain"/>
    <property type="match status" value="1"/>
</dbReference>
<dbReference type="InterPro" id="IPR000859">
    <property type="entry name" value="CUB_dom"/>
</dbReference>
<organism evidence="16 17">
    <name type="scientific">Grus japonensis</name>
    <name type="common">Japanese crane</name>
    <name type="synonym">Red-crowned crane</name>
    <dbReference type="NCBI Taxonomy" id="30415"/>
    <lineage>
        <taxon>Eukaryota</taxon>
        <taxon>Metazoa</taxon>
        <taxon>Chordata</taxon>
        <taxon>Craniata</taxon>
        <taxon>Vertebrata</taxon>
        <taxon>Euteleostomi</taxon>
        <taxon>Archelosauria</taxon>
        <taxon>Archosauria</taxon>
        <taxon>Dinosauria</taxon>
        <taxon>Saurischia</taxon>
        <taxon>Theropoda</taxon>
        <taxon>Coelurosauria</taxon>
        <taxon>Aves</taxon>
        <taxon>Neognathae</taxon>
        <taxon>Neoaves</taxon>
        <taxon>Gruiformes</taxon>
        <taxon>Gruidae</taxon>
        <taxon>Grus</taxon>
    </lineage>
</organism>
<feature type="domain" description="SEA" evidence="13">
    <location>
        <begin position="453"/>
        <end position="578"/>
    </location>
</feature>
<comment type="caution">
    <text evidence="16">The sequence shown here is derived from an EMBL/GenBank/DDBJ whole genome shotgun (WGS) entry which is preliminary data.</text>
</comment>
<dbReference type="Pfam" id="PF01390">
    <property type="entry name" value="SEA"/>
    <property type="match status" value="1"/>
</dbReference>
<dbReference type="SMART" id="SM00060">
    <property type="entry name" value="FN3"/>
    <property type="match status" value="1"/>
</dbReference>
<evidence type="ECO:0000256" key="4">
    <source>
        <dbReference type="ARBA" id="ARBA00022801"/>
    </source>
</evidence>
<dbReference type="InterPro" id="IPR003961">
    <property type="entry name" value="FN3_dom"/>
</dbReference>
<dbReference type="InterPro" id="IPR035914">
    <property type="entry name" value="Sperma_CUB_dom_sf"/>
</dbReference>
<dbReference type="PROSITE" id="PS00134">
    <property type="entry name" value="TRYPSIN_HIS"/>
    <property type="match status" value="1"/>
</dbReference>
<dbReference type="GO" id="GO:0006508">
    <property type="term" value="P:proteolysis"/>
    <property type="evidence" value="ECO:0007669"/>
    <property type="project" value="UniProtKB-KW"/>
</dbReference>
<evidence type="ECO:0000259" key="12">
    <source>
        <dbReference type="PROSITE" id="PS01180"/>
    </source>
</evidence>
<evidence type="ECO:0000256" key="3">
    <source>
        <dbReference type="ARBA" id="ARBA00022692"/>
    </source>
</evidence>
<dbReference type="PROSITE" id="PS01180">
    <property type="entry name" value="CUB"/>
    <property type="match status" value="1"/>
</dbReference>
<dbReference type="SMART" id="SM00192">
    <property type="entry name" value="LDLa"/>
    <property type="match status" value="3"/>
</dbReference>
<dbReference type="InterPro" id="IPR001254">
    <property type="entry name" value="Trypsin_dom"/>
</dbReference>
<comment type="caution">
    <text evidence="10">Lacks conserved residue(s) required for the propagation of feature annotation.</text>
</comment>
<dbReference type="CDD" id="cd00063">
    <property type="entry name" value="FN3"/>
    <property type="match status" value="1"/>
</dbReference>
<keyword evidence="4" id="KW-0378">Hydrolase</keyword>
<evidence type="ECO:0000259" key="13">
    <source>
        <dbReference type="PROSITE" id="PS50024"/>
    </source>
</evidence>
<dbReference type="PANTHER" id="PTHR24252:SF20">
    <property type="entry name" value="LOW QUALITY PROTEIN: TRANSMEMBRANE PROTEASE SERINE 6"/>
    <property type="match status" value="1"/>
</dbReference>
<dbReference type="InterPro" id="IPR013783">
    <property type="entry name" value="Ig-like_fold"/>
</dbReference>
<dbReference type="Gene3D" id="4.10.400.10">
    <property type="entry name" value="Low-density Lipoprotein Receptor"/>
    <property type="match status" value="3"/>
</dbReference>
<dbReference type="InterPro" id="IPR018114">
    <property type="entry name" value="TRYPSIN_HIS"/>
</dbReference>
<evidence type="ECO:0000256" key="2">
    <source>
        <dbReference type="ARBA" id="ARBA00022670"/>
    </source>
</evidence>
<evidence type="ECO:0000259" key="15">
    <source>
        <dbReference type="PROSITE" id="PS50853"/>
    </source>
</evidence>
<dbReference type="Gene3D" id="3.30.70.960">
    <property type="entry name" value="SEA domain"/>
    <property type="match status" value="1"/>
</dbReference>
<keyword evidence="8 11" id="KW-0472">Membrane</keyword>
<dbReference type="FunFam" id="2.40.10.10:FF:000003">
    <property type="entry name" value="Transmembrane serine protease 3"/>
    <property type="match status" value="1"/>
</dbReference>
<dbReference type="InterPro" id="IPR036055">
    <property type="entry name" value="LDL_receptor-like_sf"/>
</dbReference>
<dbReference type="PROSITE" id="PS01355">
    <property type="entry name" value="HEMATOPO_REC_S_F1"/>
    <property type="match status" value="1"/>
</dbReference>
<dbReference type="AlphaFoldDB" id="A0ABC9VVH6"/>
<dbReference type="Pfam" id="PF00041">
    <property type="entry name" value="fn3"/>
    <property type="match status" value="1"/>
</dbReference>
<name>A0ABC9VVH6_GRUJA</name>
<dbReference type="PROSITE" id="PS50068">
    <property type="entry name" value="LDLRA_2"/>
    <property type="match status" value="3"/>
</dbReference>
<protein>
    <submittedName>
        <fullName evidence="16">Transmembrane protease serine 6</fullName>
    </submittedName>
</protein>
<evidence type="ECO:0000256" key="8">
    <source>
        <dbReference type="ARBA" id="ARBA00023136"/>
    </source>
</evidence>
<keyword evidence="3 11" id="KW-0812">Transmembrane</keyword>
<sequence>MDRQRGGISPAPSLFPVKLRPPGNLRLVSKTENTYNLTWSLNISSHYLDGEREYEVRYRTTSQSWEDAKNFTIRQDQMWVVFQSLSPNLKYEAAVRARPSASSTYKGVWSDWSETILWRTHADQTSRPVLPALIVSTCIFVIIGTAFLINLRTLKWFKKILKIHIPDPEKFFPPLVSVHGGDIQKWLSSPFSTSSYCVNSTTPEISMLEVMQKNDHESQFLLSKGTLTPDPPLETSGHSVSSCFTNQGYFFFHLPNSFEIEPCQVYFTYEPFTQEGSGNEDGESYHALPSPDLCTLAEDMPVLSHNFLHCIKETQGFQNSSFMEETEGETQQAIAISGALQSSEGTSPTPVLKQDEKVMDKAALQPAEALCQLNTDFPDPPHLHDSNTIDMPLMEAEEQEEDANSFSKDGSETNSRDCLRYVPLGIAFLLLAGAAAATWYFLDYRPWHLEPAILQFYAGSLQVLNRQYSPDLGQVESRAFWLESAKLQKMLKELIRATELGRYYNSSTVYAFGEGALTFFFWFALQIPESQQEELTVEKVNTMLHQELSISFNSSGSLSYQTEYKVNPDSLVLLGCYRYSYVQEDDFLRLEGPDYLASSCLWHLHSLKGYMIKLRLEWTLPDCRDRLAMYDAAGPLEKHLITSRQEPVAEVLSSGSVMSIVWKKAMYSYYDPFILSAQAVPLRGCEVNITLREGLELQGKIGTPHYPSYYSPNTQCTWHMTVPSLDYGVTLWFDAYALSRQKHDLPCTQGQWIIQNRRLCGLRTLQAYAERIPVTSSANITIIFTSQISLTGPGVQAAYSLYNLSDPCPGEFLCLVNGLCVPACDGIKDCPNGLDERNCANSWTLPSRTVCPAKFQCREDSTCIEFSRVCNQQLDCINGSDEEQCSEGVPCGPFTYRCEDGTCVKKPNPLCDTTADCKDLSDEKRCDCGLQASLSRIVGGANSVEGEWPWQASLQVRGRHICGGTLIADRWVVSAAHCFQDERLASASIWTVYLGKYLQNATSHTEVSFKVIRLFLHPYYEEDSHDYDVALLQLDHPVITSPLIQPICLPAPSHLFEPGLHCWITGWGALKEGGHISNVLQKVDVQLIQQDICSEAYHYMISPRMLCAGYHKGKKDACQVTEELRDLG</sequence>
<dbReference type="InterPro" id="IPR002172">
    <property type="entry name" value="LDrepeatLR_classA_rpt"/>
</dbReference>
<comment type="subcellular location">
    <subcellularLocation>
        <location evidence="1">Membrane</location>
        <topology evidence="1">Single-pass type II membrane protein</topology>
    </subcellularLocation>
</comment>
<evidence type="ECO:0000256" key="7">
    <source>
        <dbReference type="ARBA" id="ARBA00022989"/>
    </source>
</evidence>
<keyword evidence="9 10" id="KW-1015">Disulfide bond</keyword>
<dbReference type="Pfam" id="PF00057">
    <property type="entry name" value="Ldl_recept_a"/>
    <property type="match status" value="2"/>
</dbReference>
<dbReference type="SUPFAM" id="SSF57424">
    <property type="entry name" value="LDL receptor-like module"/>
    <property type="match status" value="1"/>
</dbReference>
<dbReference type="InterPro" id="IPR036364">
    <property type="entry name" value="SEA_dom_sf"/>
</dbReference>
<gene>
    <name evidence="16" type="ORF">GRJ2_000148500</name>
</gene>
<dbReference type="Gene3D" id="2.60.40.10">
    <property type="entry name" value="Immunoglobulins"/>
    <property type="match status" value="1"/>
</dbReference>
<dbReference type="PANTHER" id="PTHR24252">
    <property type="entry name" value="ACROSIN-RELATED"/>
    <property type="match status" value="1"/>
</dbReference>
<feature type="domain" description="Peptidase S1" evidence="14">
    <location>
        <begin position="937"/>
        <end position="1119"/>
    </location>
</feature>
<keyword evidence="5" id="KW-0720">Serine protease</keyword>
<dbReference type="PROSITE" id="PS50240">
    <property type="entry name" value="TRYPSIN_DOM"/>
    <property type="match status" value="1"/>
</dbReference>
<feature type="disulfide bond" evidence="10">
    <location>
        <begin position="891"/>
        <end position="903"/>
    </location>
</feature>
<evidence type="ECO:0000313" key="17">
    <source>
        <dbReference type="Proteomes" id="UP001623348"/>
    </source>
</evidence>
<evidence type="ECO:0000256" key="11">
    <source>
        <dbReference type="SAM" id="Phobius"/>
    </source>
</evidence>
<feature type="domain" description="CUB" evidence="12">
    <location>
        <begin position="685"/>
        <end position="802"/>
    </location>
</feature>
<dbReference type="PROSITE" id="PS50024">
    <property type="entry name" value="SEA"/>
    <property type="match status" value="1"/>
</dbReference>
<dbReference type="Gene3D" id="2.40.10.10">
    <property type="entry name" value="Trypsin-like serine proteases"/>
    <property type="match status" value="1"/>
</dbReference>
<dbReference type="FunFam" id="2.60.120.290:FF:000027">
    <property type="entry name" value="Transmembrane serine protease 6"/>
    <property type="match status" value="1"/>
</dbReference>
<feature type="transmembrane region" description="Helical" evidence="11">
    <location>
        <begin position="129"/>
        <end position="151"/>
    </location>
</feature>
<dbReference type="SUPFAM" id="SSF49265">
    <property type="entry name" value="Fibronectin type III"/>
    <property type="match status" value="1"/>
</dbReference>
<evidence type="ECO:0000256" key="1">
    <source>
        <dbReference type="ARBA" id="ARBA00004606"/>
    </source>
</evidence>
<keyword evidence="17" id="KW-1185">Reference proteome</keyword>
<evidence type="ECO:0000256" key="5">
    <source>
        <dbReference type="ARBA" id="ARBA00022825"/>
    </source>
</evidence>
<feature type="transmembrane region" description="Helical" evidence="11">
    <location>
        <begin position="421"/>
        <end position="442"/>
    </location>
</feature>
<keyword evidence="2 16" id="KW-0645">Protease</keyword>
<dbReference type="SUPFAM" id="SSF50494">
    <property type="entry name" value="Trypsin-like serine proteases"/>
    <property type="match status" value="1"/>
</dbReference>
<dbReference type="Gene3D" id="2.60.120.290">
    <property type="entry name" value="Spermadhesin, CUB domain"/>
    <property type="match status" value="1"/>
</dbReference>
<dbReference type="Pfam" id="PF00089">
    <property type="entry name" value="Trypsin"/>
    <property type="match status" value="1"/>
</dbReference>
<proteinExistence type="predicted"/>
<dbReference type="InterPro" id="IPR036116">
    <property type="entry name" value="FN3_sf"/>
</dbReference>
<feature type="domain" description="Fibronectin type-III" evidence="15">
    <location>
        <begin position="21"/>
        <end position="123"/>
    </location>
</feature>
<evidence type="ECO:0000259" key="14">
    <source>
        <dbReference type="PROSITE" id="PS50240"/>
    </source>
</evidence>
<keyword evidence="7 11" id="KW-1133">Transmembrane helix</keyword>
<evidence type="ECO:0000313" key="16">
    <source>
        <dbReference type="EMBL" id="GAB0176833.1"/>
    </source>
</evidence>
<dbReference type="InterPro" id="IPR043504">
    <property type="entry name" value="Peptidase_S1_PA_chymotrypsin"/>
</dbReference>
<dbReference type="Pfam" id="PF00431">
    <property type="entry name" value="CUB"/>
    <property type="match status" value="1"/>
</dbReference>
<dbReference type="CDD" id="cd00041">
    <property type="entry name" value="CUB"/>
    <property type="match status" value="1"/>
</dbReference>
<accession>A0ABC9VVH6</accession>
<feature type="disulfide bond" evidence="10">
    <location>
        <begin position="824"/>
        <end position="839"/>
    </location>
</feature>
<feature type="disulfide bond" evidence="10">
    <location>
        <begin position="870"/>
        <end position="885"/>
    </location>
</feature>
<dbReference type="PROSITE" id="PS50853">
    <property type="entry name" value="FN3"/>
    <property type="match status" value="1"/>
</dbReference>
<feature type="disulfide bond" evidence="10">
    <location>
        <begin position="851"/>
        <end position="863"/>
    </location>
</feature>
<feature type="disulfide bond" evidence="10">
    <location>
        <begin position="911"/>
        <end position="926"/>
    </location>
</feature>
<evidence type="ECO:0000256" key="9">
    <source>
        <dbReference type="ARBA" id="ARBA00023157"/>
    </source>
</evidence>
<dbReference type="InterPro" id="IPR009003">
    <property type="entry name" value="Peptidase_S1_PA"/>
</dbReference>
<dbReference type="CDD" id="cd00112">
    <property type="entry name" value="LDLa"/>
    <property type="match status" value="3"/>
</dbReference>
<dbReference type="InterPro" id="IPR000082">
    <property type="entry name" value="SEA_dom"/>
</dbReference>
<dbReference type="InterPro" id="IPR003531">
    <property type="entry name" value="Hempt_rcpt_S_F1_CS"/>
</dbReference>
<dbReference type="SMART" id="SM00042">
    <property type="entry name" value="CUB"/>
    <property type="match status" value="1"/>
</dbReference>
<feature type="disulfide bond" evidence="10">
    <location>
        <begin position="808"/>
        <end position="820"/>
    </location>
</feature>
<dbReference type="GO" id="GO:0008236">
    <property type="term" value="F:serine-type peptidase activity"/>
    <property type="evidence" value="ECO:0007669"/>
    <property type="project" value="UniProtKB-KW"/>
</dbReference>
<keyword evidence="6" id="KW-0735">Signal-anchor</keyword>
<dbReference type="Proteomes" id="UP001623348">
    <property type="component" value="Unassembled WGS sequence"/>
</dbReference>
<dbReference type="CDD" id="cd00190">
    <property type="entry name" value="Tryp_SPc"/>
    <property type="match status" value="1"/>
</dbReference>
<evidence type="ECO:0000256" key="6">
    <source>
        <dbReference type="ARBA" id="ARBA00022968"/>
    </source>
</evidence>
<dbReference type="SMART" id="SM00020">
    <property type="entry name" value="Tryp_SPc"/>
    <property type="match status" value="1"/>
</dbReference>
<dbReference type="FunFam" id="4.10.400.10:FF:000097">
    <property type="entry name" value="Transmembrane serine protease 6"/>
    <property type="match status" value="1"/>
</dbReference>
<reference evidence="16 17" key="1">
    <citation type="submission" date="2024-06" db="EMBL/GenBank/DDBJ databases">
        <title>The draft genome of Grus japonensis, version 3.</title>
        <authorList>
            <person name="Nabeshima K."/>
            <person name="Suzuki S."/>
            <person name="Onuma M."/>
        </authorList>
    </citation>
    <scope>NUCLEOTIDE SEQUENCE [LARGE SCALE GENOMIC DNA]</scope>
    <source>
        <strain evidence="16 17">451A</strain>
    </source>
</reference>